<accession>A0A8H2LC07</accession>
<dbReference type="Proteomes" id="UP000323324">
    <property type="component" value="Unassembled WGS sequence"/>
</dbReference>
<proteinExistence type="predicted"/>
<dbReference type="AlphaFoldDB" id="A0A8H2LC07"/>
<comment type="caution">
    <text evidence="1">The sequence shown here is derived from an EMBL/GenBank/DDBJ whole genome shotgun (WGS) entry which is preliminary data.</text>
</comment>
<organism evidence="1 2">
    <name type="scientific">Bizionia saleffrena</name>
    <dbReference type="NCBI Taxonomy" id="291189"/>
    <lineage>
        <taxon>Bacteria</taxon>
        <taxon>Pseudomonadati</taxon>
        <taxon>Bacteroidota</taxon>
        <taxon>Flavobacteriia</taxon>
        <taxon>Flavobacteriales</taxon>
        <taxon>Flavobacteriaceae</taxon>
        <taxon>Bizionia</taxon>
    </lineage>
</organism>
<dbReference type="EMBL" id="VSKM01000024">
    <property type="protein sequence ID" value="TYB69077.1"/>
    <property type="molecule type" value="Genomic_DNA"/>
</dbReference>
<protein>
    <submittedName>
        <fullName evidence="1">Uncharacterized protein</fullName>
    </submittedName>
</protein>
<keyword evidence="2" id="KW-1185">Reference proteome</keyword>
<evidence type="ECO:0000313" key="2">
    <source>
        <dbReference type="Proteomes" id="UP000323324"/>
    </source>
</evidence>
<evidence type="ECO:0000313" key="1">
    <source>
        <dbReference type="EMBL" id="TYB69077.1"/>
    </source>
</evidence>
<reference evidence="1 2" key="1">
    <citation type="submission" date="2019-08" db="EMBL/GenBank/DDBJ databases">
        <title>Genomes of Antarctic Bizionia species.</title>
        <authorList>
            <person name="Bowman J.P."/>
        </authorList>
    </citation>
    <scope>NUCLEOTIDE SEQUENCE [LARGE SCALE GENOMIC DNA]</scope>
    <source>
        <strain evidence="1 2">HFD</strain>
    </source>
</reference>
<dbReference type="RefSeq" id="WP_148371003.1">
    <property type="nucleotide sequence ID" value="NZ_VSKM01000024.1"/>
</dbReference>
<name>A0A8H2LC07_9FLAO</name>
<sequence length="124" mass="15049">MKNLYFIFLFAFFNSSSQNDAKIIFLFEKEKDILVSNQIEDIYKIDGKHTFKFIRGKHEKVEVNYSSLKEKVITYDEFIRQNKDKKYPELFTHYSFYILMKQKDSTACLIQVEKFWMVEDKIID</sequence>
<gene>
    <name evidence="1" type="ORF">ES676_14290</name>
</gene>